<name>A0A5B1MAB9_9ACTN</name>
<evidence type="ECO:0000256" key="3">
    <source>
        <dbReference type="SAM" id="SignalP"/>
    </source>
</evidence>
<dbReference type="InterPro" id="IPR038507">
    <property type="entry name" value="YcnI-like_sf"/>
</dbReference>
<keyword evidence="6" id="KW-1185">Reference proteome</keyword>
<dbReference type="CDD" id="cd08545">
    <property type="entry name" value="YcnI_like"/>
    <property type="match status" value="1"/>
</dbReference>
<protein>
    <submittedName>
        <fullName evidence="5">YcnI family protein</fullName>
    </submittedName>
</protein>
<dbReference type="Pfam" id="PF07987">
    <property type="entry name" value="DUF1775"/>
    <property type="match status" value="1"/>
</dbReference>
<feature type="domain" description="YncI copper-binding" evidence="4">
    <location>
        <begin position="30"/>
        <end position="175"/>
    </location>
</feature>
<keyword evidence="2" id="KW-0472">Membrane</keyword>
<gene>
    <name evidence="5" type="ORF">F0U47_00130</name>
</gene>
<feature type="transmembrane region" description="Helical" evidence="2">
    <location>
        <begin position="199"/>
        <end position="219"/>
    </location>
</feature>
<accession>A0A5B1MAB9</accession>
<sequence length="225" mass="23000">MTPRNLTRILTPMAAAATFGLTLVAPAAAHVSITPSTTTAGAYSVLTVSVSHGCDGSATTEVEIQLPEEVLSVTPTRNPFWDVRTTTVPLDEPTTDAHGNTVTERMGSVVYTAKDPLPDGQRDAFDLSLQLPDQVGTLTFPTVQTCVRGATGWVESPAEGQSADELDHPAPTVTVTEGDAGAAPADTVAGPASEGVDTMAALGVGAGVLGLLVGGAALTRARRRP</sequence>
<keyword evidence="3" id="KW-0732">Signal</keyword>
<dbReference type="Gene3D" id="2.60.40.2230">
    <property type="entry name" value="Uncharacterised protein YcnI-like PF07987, DUF1775"/>
    <property type="match status" value="1"/>
</dbReference>
<dbReference type="RefSeq" id="WP_149748293.1">
    <property type="nucleotide sequence ID" value="NZ_VUJW01000001.1"/>
</dbReference>
<evidence type="ECO:0000313" key="5">
    <source>
        <dbReference type="EMBL" id="KAA1428670.1"/>
    </source>
</evidence>
<feature type="signal peptide" evidence="3">
    <location>
        <begin position="1"/>
        <end position="29"/>
    </location>
</feature>
<dbReference type="Proteomes" id="UP000324351">
    <property type="component" value="Unassembled WGS sequence"/>
</dbReference>
<organism evidence="5 6">
    <name type="scientific">Nocardioides antri</name>
    <dbReference type="NCBI Taxonomy" id="2607659"/>
    <lineage>
        <taxon>Bacteria</taxon>
        <taxon>Bacillati</taxon>
        <taxon>Actinomycetota</taxon>
        <taxon>Actinomycetes</taxon>
        <taxon>Propionibacteriales</taxon>
        <taxon>Nocardioidaceae</taxon>
        <taxon>Nocardioides</taxon>
    </lineage>
</organism>
<proteinExistence type="predicted"/>
<feature type="region of interest" description="Disordered" evidence="1">
    <location>
        <begin position="156"/>
        <end position="182"/>
    </location>
</feature>
<evidence type="ECO:0000256" key="2">
    <source>
        <dbReference type="SAM" id="Phobius"/>
    </source>
</evidence>
<reference evidence="5 6" key="1">
    <citation type="submission" date="2019-09" db="EMBL/GenBank/DDBJ databases">
        <title>Nocardioides panacisoli sp. nov., isolated from the soil of a ginseng field.</title>
        <authorList>
            <person name="Cho C."/>
        </authorList>
    </citation>
    <scope>NUCLEOTIDE SEQUENCE [LARGE SCALE GENOMIC DNA]</scope>
    <source>
        <strain evidence="5 6">BN140041</strain>
    </source>
</reference>
<keyword evidence="2" id="KW-0812">Transmembrane</keyword>
<evidence type="ECO:0000259" key="4">
    <source>
        <dbReference type="Pfam" id="PF07987"/>
    </source>
</evidence>
<feature type="chain" id="PRO_5038619818" evidence="3">
    <location>
        <begin position="30"/>
        <end position="225"/>
    </location>
</feature>
<dbReference type="InterPro" id="IPR012533">
    <property type="entry name" value="YcnI-copper_dom"/>
</dbReference>
<dbReference type="AlphaFoldDB" id="A0A5B1MAB9"/>
<keyword evidence="2" id="KW-1133">Transmembrane helix</keyword>
<dbReference type="EMBL" id="VUJW01000001">
    <property type="protein sequence ID" value="KAA1428670.1"/>
    <property type="molecule type" value="Genomic_DNA"/>
</dbReference>
<comment type="caution">
    <text evidence="5">The sequence shown here is derived from an EMBL/GenBank/DDBJ whole genome shotgun (WGS) entry which is preliminary data.</text>
</comment>
<evidence type="ECO:0000256" key="1">
    <source>
        <dbReference type="SAM" id="MobiDB-lite"/>
    </source>
</evidence>
<reference evidence="5 6" key="2">
    <citation type="submission" date="2019-09" db="EMBL/GenBank/DDBJ databases">
        <authorList>
            <person name="Jin C."/>
        </authorList>
    </citation>
    <scope>NUCLEOTIDE SEQUENCE [LARGE SCALE GENOMIC DNA]</scope>
    <source>
        <strain evidence="5 6">BN140041</strain>
    </source>
</reference>
<evidence type="ECO:0000313" key="6">
    <source>
        <dbReference type="Proteomes" id="UP000324351"/>
    </source>
</evidence>